<accession>X1NP25</accession>
<dbReference type="PANTHER" id="PTHR42883">
    <property type="entry name" value="GLUCOSE-1-PHOSPHATE THYMIDYLTRANSFERASE"/>
    <property type="match status" value="1"/>
</dbReference>
<evidence type="ECO:0000259" key="1">
    <source>
        <dbReference type="Pfam" id="PF00483"/>
    </source>
</evidence>
<reference evidence="2" key="1">
    <citation type="journal article" date="2014" name="Front. Microbiol.">
        <title>High frequency of phylogenetically diverse reductive dehalogenase-homologous genes in deep subseafloor sedimentary metagenomes.</title>
        <authorList>
            <person name="Kawai M."/>
            <person name="Futagami T."/>
            <person name="Toyoda A."/>
            <person name="Takaki Y."/>
            <person name="Nishi S."/>
            <person name="Hori S."/>
            <person name="Arai W."/>
            <person name="Tsubouchi T."/>
            <person name="Morono Y."/>
            <person name="Uchiyama I."/>
            <person name="Ito T."/>
            <person name="Fujiyama A."/>
            <person name="Inagaki F."/>
            <person name="Takami H."/>
        </authorList>
    </citation>
    <scope>NUCLEOTIDE SEQUENCE</scope>
    <source>
        <strain evidence="2">Expedition CK06-06</strain>
    </source>
</reference>
<organism evidence="2">
    <name type="scientific">marine sediment metagenome</name>
    <dbReference type="NCBI Taxonomy" id="412755"/>
    <lineage>
        <taxon>unclassified sequences</taxon>
        <taxon>metagenomes</taxon>
        <taxon>ecological metagenomes</taxon>
    </lineage>
</organism>
<evidence type="ECO:0000313" key="2">
    <source>
        <dbReference type="EMBL" id="GAI28520.1"/>
    </source>
</evidence>
<dbReference type="AlphaFoldDB" id="X1NP25"/>
<name>X1NP25_9ZZZZ</name>
<feature type="non-terminal residue" evidence="2">
    <location>
        <position position="1"/>
    </location>
</feature>
<dbReference type="InterPro" id="IPR029044">
    <property type="entry name" value="Nucleotide-diphossugar_trans"/>
</dbReference>
<sequence length="178" mass="19792">LAGGFATRLGPIGEQMPKAMVVVEGDTVLDHLLKKLEAEKIEPIISTNKKFENFFERYKNVLVEGTRAEEEKLGAVSAINNAIKQLKIDEDLLVVCADNYFSLDFKGFLASHPGNGGQPIVGDNHIKISLIRSHQKVDCFCCGKNVIHKYLREVILGLYRPPLHVLGDYHGEQIGYVC</sequence>
<dbReference type="Gene3D" id="3.90.550.10">
    <property type="entry name" value="Spore Coat Polysaccharide Biosynthesis Protein SpsA, Chain A"/>
    <property type="match status" value="1"/>
</dbReference>
<protein>
    <recommendedName>
        <fullName evidence="1">Nucleotidyl transferase domain-containing protein</fullName>
    </recommendedName>
</protein>
<feature type="domain" description="Nucleotidyl transferase" evidence="1">
    <location>
        <begin position="1"/>
        <end position="113"/>
    </location>
</feature>
<dbReference type="SUPFAM" id="SSF53448">
    <property type="entry name" value="Nucleotide-diphospho-sugar transferases"/>
    <property type="match status" value="1"/>
</dbReference>
<gene>
    <name evidence="2" type="ORF">S06H3_32333</name>
</gene>
<dbReference type="Pfam" id="PF00483">
    <property type="entry name" value="NTP_transferase"/>
    <property type="match status" value="1"/>
</dbReference>
<proteinExistence type="predicted"/>
<dbReference type="PANTHER" id="PTHR42883:SF2">
    <property type="entry name" value="THYMIDYLYLTRANSFERASE"/>
    <property type="match status" value="1"/>
</dbReference>
<dbReference type="InterPro" id="IPR005835">
    <property type="entry name" value="NTP_transferase_dom"/>
</dbReference>
<comment type="caution">
    <text evidence="2">The sequence shown here is derived from an EMBL/GenBank/DDBJ whole genome shotgun (WGS) entry which is preliminary data.</text>
</comment>
<dbReference type="EMBL" id="BARV01019222">
    <property type="protein sequence ID" value="GAI28520.1"/>
    <property type="molecule type" value="Genomic_DNA"/>
</dbReference>